<dbReference type="STRING" id="1122214.Mame_02968"/>
<evidence type="ECO:0000313" key="11">
    <source>
        <dbReference type="EMBL" id="AQZ52289.1"/>
    </source>
</evidence>
<keyword evidence="4" id="KW-0285">Flavoprotein</keyword>
<reference evidence="11 12" key="1">
    <citation type="submission" date="2017-03" db="EMBL/GenBank/DDBJ databases">
        <title>Foreign affairs: Plasmid Transfer between Roseobacters and Rhizobia.</title>
        <authorList>
            <person name="Bartling P."/>
            <person name="Bunk B."/>
            <person name="Overmann J."/>
            <person name="Brinkmann H."/>
            <person name="Petersen J."/>
        </authorList>
    </citation>
    <scope>NUCLEOTIDE SEQUENCE [LARGE SCALE GENOMIC DNA]</scope>
    <source>
        <strain evidence="11 12">MACL11</strain>
    </source>
</reference>
<comment type="cofactor">
    <cofactor evidence="1">
        <name>FAD</name>
        <dbReference type="ChEBI" id="CHEBI:57692"/>
    </cofactor>
</comment>
<dbReference type="eggNOG" id="COG1018">
    <property type="taxonomic scope" value="Bacteria"/>
</dbReference>
<dbReference type="CDD" id="cd06195">
    <property type="entry name" value="FNR1"/>
    <property type="match status" value="1"/>
</dbReference>
<gene>
    <name evidence="11" type="primary">fpr</name>
    <name evidence="11" type="ORF">Mame_02968</name>
</gene>
<keyword evidence="5" id="KW-0547">Nucleotide-binding</keyword>
<organism evidence="11 12">
    <name type="scientific">Martelella mediterranea DSM 17316</name>
    <dbReference type="NCBI Taxonomy" id="1122214"/>
    <lineage>
        <taxon>Bacteria</taxon>
        <taxon>Pseudomonadati</taxon>
        <taxon>Pseudomonadota</taxon>
        <taxon>Alphaproteobacteria</taxon>
        <taxon>Hyphomicrobiales</taxon>
        <taxon>Aurantimonadaceae</taxon>
        <taxon>Martelella</taxon>
    </lineage>
</organism>
<dbReference type="Proteomes" id="UP000191135">
    <property type="component" value="Chromosome"/>
</dbReference>
<proteinExistence type="inferred from homology"/>
<dbReference type="Gene3D" id="2.40.30.10">
    <property type="entry name" value="Translation factors"/>
    <property type="match status" value="1"/>
</dbReference>
<dbReference type="GO" id="GO:0000166">
    <property type="term" value="F:nucleotide binding"/>
    <property type="evidence" value="ECO:0007669"/>
    <property type="project" value="UniProtKB-KW"/>
</dbReference>
<dbReference type="PROSITE" id="PS51384">
    <property type="entry name" value="FAD_FR"/>
    <property type="match status" value="1"/>
</dbReference>
<dbReference type="Pfam" id="PF00970">
    <property type="entry name" value="FAD_binding_6"/>
    <property type="match status" value="1"/>
</dbReference>
<evidence type="ECO:0000256" key="8">
    <source>
        <dbReference type="ARBA" id="ARBA00023002"/>
    </source>
</evidence>
<evidence type="ECO:0000256" key="2">
    <source>
        <dbReference type="ARBA" id="ARBA00008312"/>
    </source>
</evidence>
<dbReference type="GO" id="GO:0004324">
    <property type="term" value="F:ferredoxin-NADP+ reductase activity"/>
    <property type="evidence" value="ECO:0007669"/>
    <property type="project" value="UniProtKB-EC"/>
</dbReference>
<dbReference type="PANTHER" id="PTHR47878:SF1">
    <property type="entry name" value="FLAVODOXIN_FERREDOXIN--NADP REDUCTASE"/>
    <property type="match status" value="1"/>
</dbReference>
<protein>
    <recommendedName>
        <fullName evidence="3">ferredoxin--NADP(+) reductase</fullName>
        <ecNumber evidence="3">1.18.1.2</ecNumber>
    </recommendedName>
</protein>
<keyword evidence="7" id="KW-0521">NADP</keyword>
<dbReference type="RefSeq" id="WP_018063282.1">
    <property type="nucleotide sequence ID" value="NZ_AQWH01000002.1"/>
</dbReference>
<keyword evidence="8 11" id="KW-0560">Oxidoreductase</keyword>
<dbReference type="EMBL" id="CP020330">
    <property type="protein sequence ID" value="AQZ52289.1"/>
    <property type="molecule type" value="Genomic_DNA"/>
</dbReference>
<dbReference type="AlphaFoldDB" id="A0A1U9Z3L3"/>
<dbReference type="OrthoDB" id="9784483at2"/>
<accession>A0A1U9Z3L3</accession>
<dbReference type="GO" id="GO:0034599">
    <property type="term" value="P:cellular response to oxidative stress"/>
    <property type="evidence" value="ECO:0007669"/>
    <property type="project" value="TreeGrafter"/>
</dbReference>
<comment type="catalytic activity">
    <reaction evidence="9">
        <text>2 reduced [2Fe-2S]-[ferredoxin] + NADP(+) + H(+) = 2 oxidized [2Fe-2S]-[ferredoxin] + NADPH</text>
        <dbReference type="Rhea" id="RHEA:20125"/>
        <dbReference type="Rhea" id="RHEA-COMP:10000"/>
        <dbReference type="Rhea" id="RHEA-COMP:10001"/>
        <dbReference type="ChEBI" id="CHEBI:15378"/>
        <dbReference type="ChEBI" id="CHEBI:33737"/>
        <dbReference type="ChEBI" id="CHEBI:33738"/>
        <dbReference type="ChEBI" id="CHEBI:57783"/>
        <dbReference type="ChEBI" id="CHEBI:58349"/>
        <dbReference type="EC" id="1.18.1.2"/>
    </reaction>
</comment>
<evidence type="ECO:0000256" key="5">
    <source>
        <dbReference type="ARBA" id="ARBA00022741"/>
    </source>
</evidence>
<dbReference type="SUPFAM" id="SSF63380">
    <property type="entry name" value="Riboflavin synthase domain-like"/>
    <property type="match status" value="1"/>
</dbReference>
<dbReference type="InterPro" id="IPR017938">
    <property type="entry name" value="Riboflavin_synthase-like_b-brl"/>
</dbReference>
<evidence type="ECO:0000259" key="10">
    <source>
        <dbReference type="PROSITE" id="PS51384"/>
    </source>
</evidence>
<dbReference type="InterPro" id="IPR017927">
    <property type="entry name" value="FAD-bd_FR_type"/>
</dbReference>
<keyword evidence="6" id="KW-0274">FAD</keyword>
<dbReference type="InterPro" id="IPR001433">
    <property type="entry name" value="OxRdtase_FAD/NAD-bd"/>
</dbReference>
<dbReference type="EC" id="1.18.1.2" evidence="3"/>
<dbReference type="InterPro" id="IPR039261">
    <property type="entry name" value="FNR_nucleotide-bd"/>
</dbReference>
<evidence type="ECO:0000313" key="12">
    <source>
        <dbReference type="Proteomes" id="UP000191135"/>
    </source>
</evidence>
<dbReference type="GO" id="GO:0042167">
    <property type="term" value="P:heme catabolic process"/>
    <property type="evidence" value="ECO:0007669"/>
    <property type="project" value="TreeGrafter"/>
</dbReference>
<dbReference type="PANTHER" id="PTHR47878">
    <property type="entry name" value="OXIDOREDUCTASE FAD/NAD(P)-BINDING DOMAIN PROTEIN"/>
    <property type="match status" value="1"/>
</dbReference>
<dbReference type="InterPro" id="IPR051930">
    <property type="entry name" value="FNR_type-1"/>
</dbReference>
<sequence>MNVQTKTDDLATALPAGVYGETVLSVEHYTDHLFRFTMTRPAGFRFRSGEFAMIGLMVDGKPIYRAYSIASPAWADTLEFFSIKVPGGPLTQHLQKIQPGDTVLMRKKPTGTLVLDALTPAKRLYMFSTGTGIAPFASLIREPETFEKFDEVILTHTCREVAELKYGFDLVNEIENDELLSEVVGDKLRHYATATREDFVRTGRITDLIASGKLFEDLGVPALNPETDRAMICGSTEMLKDTKALLEAAGLTEGANNKPSQFVIERAFVG</sequence>
<keyword evidence="12" id="KW-1185">Reference proteome</keyword>
<dbReference type="Gene3D" id="3.40.50.80">
    <property type="entry name" value="Nucleotide-binding domain of ferredoxin-NADP reductase (FNR) module"/>
    <property type="match status" value="1"/>
</dbReference>
<comment type="similarity">
    <text evidence="2">Belongs to the ferredoxin--NADP reductase type 1 family.</text>
</comment>
<name>A0A1U9Z3L3_9HYPH</name>
<dbReference type="SUPFAM" id="SSF52343">
    <property type="entry name" value="Ferredoxin reductase-like, C-terminal NADP-linked domain"/>
    <property type="match status" value="1"/>
</dbReference>
<evidence type="ECO:0000256" key="3">
    <source>
        <dbReference type="ARBA" id="ARBA00013223"/>
    </source>
</evidence>
<evidence type="ECO:0000256" key="6">
    <source>
        <dbReference type="ARBA" id="ARBA00022827"/>
    </source>
</evidence>
<dbReference type="Pfam" id="PF00175">
    <property type="entry name" value="NAD_binding_1"/>
    <property type="match status" value="1"/>
</dbReference>
<dbReference type="InterPro" id="IPR008333">
    <property type="entry name" value="Cbr1-like_FAD-bd_dom"/>
</dbReference>
<dbReference type="InterPro" id="IPR001709">
    <property type="entry name" value="Flavoprot_Pyr_Nucl_cyt_Rdtase"/>
</dbReference>
<evidence type="ECO:0000256" key="4">
    <source>
        <dbReference type="ARBA" id="ARBA00022630"/>
    </source>
</evidence>
<evidence type="ECO:0000256" key="7">
    <source>
        <dbReference type="ARBA" id="ARBA00022857"/>
    </source>
</evidence>
<feature type="domain" description="FAD-binding FR-type" evidence="10">
    <location>
        <begin position="16"/>
        <end position="116"/>
    </location>
</feature>
<dbReference type="InterPro" id="IPR033892">
    <property type="entry name" value="FNR_bac"/>
</dbReference>
<evidence type="ECO:0000256" key="1">
    <source>
        <dbReference type="ARBA" id="ARBA00001974"/>
    </source>
</evidence>
<dbReference type="KEGG" id="mmed:Mame_02968"/>
<evidence type="ECO:0000256" key="9">
    <source>
        <dbReference type="ARBA" id="ARBA00047776"/>
    </source>
</evidence>
<dbReference type="PRINTS" id="PR00371">
    <property type="entry name" value="FPNCR"/>
</dbReference>